<evidence type="ECO:0000256" key="3">
    <source>
        <dbReference type="HAMAP-Rule" id="MF_01384"/>
    </source>
</evidence>
<dbReference type="PANTHER" id="PTHR33643:SF1">
    <property type="entry name" value="UREASE ACCESSORY PROTEIN D"/>
    <property type="match status" value="1"/>
</dbReference>
<dbReference type="EMBL" id="JBHRSK010000004">
    <property type="protein sequence ID" value="MFC2968173.1"/>
    <property type="molecule type" value="Genomic_DNA"/>
</dbReference>
<name>A0ABV7AGF8_9RHOB</name>
<keyword evidence="2 3" id="KW-0143">Chaperone</keyword>
<evidence type="ECO:0000256" key="1">
    <source>
        <dbReference type="ARBA" id="ARBA00007177"/>
    </source>
</evidence>
<protein>
    <recommendedName>
        <fullName evidence="3">Urease accessory protein UreD</fullName>
    </recommendedName>
</protein>
<dbReference type="RefSeq" id="WP_377832847.1">
    <property type="nucleotide sequence ID" value="NZ_JBHRSK010000004.1"/>
</dbReference>
<dbReference type="Pfam" id="PF01774">
    <property type="entry name" value="UreD"/>
    <property type="match status" value="1"/>
</dbReference>
<proteinExistence type="inferred from homology"/>
<keyword evidence="5" id="KW-1185">Reference proteome</keyword>
<reference evidence="5" key="1">
    <citation type="journal article" date="2019" name="Int. J. Syst. Evol. Microbiol.">
        <title>The Global Catalogue of Microorganisms (GCM) 10K type strain sequencing project: providing services to taxonomists for standard genome sequencing and annotation.</title>
        <authorList>
            <consortium name="The Broad Institute Genomics Platform"/>
            <consortium name="The Broad Institute Genome Sequencing Center for Infectious Disease"/>
            <person name="Wu L."/>
            <person name="Ma J."/>
        </authorList>
    </citation>
    <scope>NUCLEOTIDE SEQUENCE [LARGE SCALE GENOMIC DNA]</scope>
    <source>
        <strain evidence="5">KCTC 62192</strain>
    </source>
</reference>
<organism evidence="4 5">
    <name type="scientific">Acidimangrovimonas pyrenivorans</name>
    <dbReference type="NCBI Taxonomy" id="2030798"/>
    <lineage>
        <taxon>Bacteria</taxon>
        <taxon>Pseudomonadati</taxon>
        <taxon>Pseudomonadota</taxon>
        <taxon>Alphaproteobacteria</taxon>
        <taxon>Rhodobacterales</taxon>
        <taxon>Paracoccaceae</taxon>
        <taxon>Acidimangrovimonas</taxon>
    </lineage>
</organism>
<comment type="subunit">
    <text evidence="3">UreD, UreF and UreG form a complex that acts as a GTP-hydrolysis-dependent molecular chaperone, activating the urease apoprotein by helping to assemble the nickel containing metallocenter of UreC. The UreE protein probably delivers the nickel.</text>
</comment>
<dbReference type="InterPro" id="IPR002669">
    <property type="entry name" value="UreD"/>
</dbReference>
<dbReference type="PANTHER" id="PTHR33643">
    <property type="entry name" value="UREASE ACCESSORY PROTEIN D"/>
    <property type="match status" value="1"/>
</dbReference>
<keyword evidence="3" id="KW-0963">Cytoplasm</keyword>
<evidence type="ECO:0000313" key="4">
    <source>
        <dbReference type="EMBL" id="MFC2968173.1"/>
    </source>
</evidence>
<comment type="function">
    <text evidence="3">Required for maturation of urease via the functional incorporation of the urease nickel metallocenter.</text>
</comment>
<comment type="caution">
    <text evidence="4">The sequence shown here is derived from an EMBL/GenBank/DDBJ whole genome shotgun (WGS) entry which is preliminary data.</text>
</comment>
<keyword evidence="3" id="KW-0996">Nickel insertion</keyword>
<comment type="similarity">
    <text evidence="1 3">Belongs to the UreD family.</text>
</comment>
<gene>
    <name evidence="3" type="primary">ureD</name>
    <name evidence="4" type="ORF">ACFOES_08710</name>
</gene>
<dbReference type="Proteomes" id="UP001595443">
    <property type="component" value="Unassembled WGS sequence"/>
</dbReference>
<evidence type="ECO:0000256" key="2">
    <source>
        <dbReference type="ARBA" id="ARBA00023186"/>
    </source>
</evidence>
<accession>A0ABV7AGF8</accession>
<comment type="subcellular location">
    <subcellularLocation>
        <location evidence="3">Cytoplasm</location>
    </subcellularLocation>
</comment>
<dbReference type="HAMAP" id="MF_01384">
    <property type="entry name" value="UreD"/>
    <property type="match status" value="1"/>
</dbReference>
<evidence type="ECO:0000313" key="5">
    <source>
        <dbReference type="Proteomes" id="UP001595443"/>
    </source>
</evidence>
<sequence>MFDAPAPSIHLQRTRGRAAVALGASGRLTGLHQSGSAKLFLPRIHSDVPEAVFLNTAGGLTGGDRLDYAVELAPGARAVATTQTAERAYASSGGAAELNVTLTLGAGAALDWLPQETILFDRSALARRTVADLAGEARLAMAEMVVLGRAAMGEVIGEMYLADWREVRRDGRPVLVEPLRMTSATLAAGPAVLNGARAFATVALVAPGGEDALGPVRACLVGALPDGVEAAASGWDGKCVVRLLAGDALPLKRAVAAVLDVLRGRPLPRVWQM</sequence>